<organism evidence="1 2">
    <name type="scientific">Daphnia pulex</name>
    <name type="common">Water flea</name>
    <dbReference type="NCBI Taxonomy" id="6669"/>
    <lineage>
        <taxon>Eukaryota</taxon>
        <taxon>Metazoa</taxon>
        <taxon>Ecdysozoa</taxon>
        <taxon>Arthropoda</taxon>
        <taxon>Crustacea</taxon>
        <taxon>Branchiopoda</taxon>
        <taxon>Diplostraca</taxon>
        <taxon>Cladocera</taxon>
        <taxon>Anomopoda</taxon>
        <taxon>Daphniidae</taxon>
        <taxon>Daphnia</taxon>
    </lineage>
</organism>
<dbReference type="KEGG" id="dpx:DAPPUDRAFT_235981"/>
<sequence length="62" mass="6922">MWPSCELSRCRGSLQALDPALDAVWQANSIPLRFSLFRRVDSTLQRMDDALVDGCPGRISQA</sequence>
<protein>
    <submittedName>
        <fullName evidence="1">Uncharacterized protein</fullName>
    </submittedName>
</protein>
<evidence type="ECO:0000313" key="2">
    <source>
        <dbReference type="Proteomes" id="UP000000305"/>
    </source>
</evidence>
<keyword evidence="2" id="KW-1185">Reference proteome</keyword>
<proteinExistence type="predicted"/>
<dbReference type="HOGENOM" id="CLU_2906338_0_0_1"/>
<dbReference type="InParanoid" id="E9FZL8"/>
<gene>
    <name evidence="1" type="ORF">DAPPUDRAFT_235981</name>
</gene>
<accession>E9FZL8</accession>
<dbReference type="EMBL" id="GL732528">
    <property type="protein sequence ID" value="EFX87245.1"/>
    <property type="molecule type" value="Genomic_DNA"/>
</dbReference>
<dbReference type="Proteomes" id="UP000000305">
    <property type="component" value="Unassembled WGS sequence"/>
</dbReference>
<dbReference type="AlphaFoldDB" id="E9FZL8"/>
<evidence type="ECO:0000313" key="1">
    <source>
        <dbReference type="EMBL" id="EFX87245.1"/>
    </source>
</evidence>
<reference evidence="1 2" key="1">
    <citation type="journal article" date="2011" name="Science">
        <title>The ecoresponsive genome of Daphnia pulex.</title>
        <authorList>
            <person name="Colbourne J.K."/>
            <person name="Pfrender M.E."/>
            <person name="Gilbert D."/>
            <person name="Thomas W.K."/>
            <person name="Tucker A."/>
            <person name="Oakley T.H."/>
            <person name="Tokishita S."/>
            <person name="Aerts A."/>
            <person name="Arnold G.J."/>
            <person name="Basu M.K."/>
            <person name="Bauer D.J."/>
            <person name="Caceres C.E."/>
            <person name="Carmel L."/>
            <person name="Casola C."/>
            <person name="Choi J.H."/>
            <person name="Detter J.C."/>
            <person name="Dong Q."/>
            <person name="Dusheyko S."/>
            <person name="Eads B.D."/>
            <person name="Frohlich T."/>
            <person name="Geiler-Samerotte K.A."/>
            <person name="Gerlach D."/>
            <person name="Hatcher P."/>
            <person name="Jogdeo S."/>
            <person name="Krijgsveld J."/>
            <person name="Kriventseva E.V."/>
            <person name="Kultz D."/>
            <person name="Laforsch C."/>
            <person name="Lindquist E."/>
            <person name="Lopez J."/>
            <person name="Manak J.R."/>
            <person name="Muller J."/>
            <person name="Pangilinan J."/>
            <person name="Patwardhan R.P."/>
            <person name="Pitluck S."/>
            <person name="Pritham E.J."/>
            <person name="Rechtsteiner A."/>
            <person name="Rho M."/>
            <person name="Rogozin I.B."/>
            <person name="Sakarya O."/>
            <person name="Salamov A."/>
            <person name="Schaack S."/>
            <person name="Shapiro H."/>
            <person name="Shiga Y."/>
            <person name="Skalitzky C."/>
            <person name="Smith Z."/>
            <person name="Souvorov A."/>
            <person name="Sung W."/>
            <person name="Tang Z."/>
            <person name="Tsuchiya D."/>
            <person name="Tu H."/>
            <person name="Vos H."/>
            <person name="Wang M."/>
            <person name="Wolf Y.I."/>
            <person name="Yamagata H."/>
            <person name="Yamada T."/>
            <person name="Ye Y."/>
            <person name="Shaw J.R."/>
            <person name="Andrews J."/>
            <person name="Crease T.J."/>
            <person name="Tang H."/>
            <person name="Lucas S.M."/>
            <person name="Robertson H.M."/>
            <person name="Bork P."/>
            <person name="Koonin E.V."/>
            <person name="Zdobnov E.M."/>
            <person name="Grigoriev I.V."/>
            <person name="Lynch M."/>
            <person name="Boore J.L."/>
        </authorList>
    </citation>
    <scope>NUCLEOTIDE SEQUENCE [LARGE SCALE GENOMIC DNA]</scope>
</reference>
<name>E9FZL8_DAPPU</name>